<organism evidence="1 2">
    <name type="scientific">Sulfurifustis variabilis</name>
    <dbReference type="NCBI Taxonomy" id="1675686"/>
    <lineage>
        <taxon>Bacteria</taxon>
        <taxon>Pseudomonadati</taxon>
        <taxon>Pseudomonadota</taxon>
        <taxon>Gammaproteobacteria</taxon>
        <taxon>Acidiferrobacterales</taxon>
        <taxon>Acidiferrobacteraceae</taxon>
        <taxon>Sulfurifustis</taxon>
    </lineage>
</organism>
<keyword evidence="1" id="KW-0808">Transferase</keyword>
<dbReference type="Proteomes" id="UP000218899">
    <property type="component" value="Chromosome"/>
</dbReference>
<dbReference type="InterPro" id="IPR003789">
    <property type="entry name" value="Asn/Gln_tRNA_amidoTrase-B-like"/>
</dbReference>
<name>A0A1B4UZZ9_9GAMM</name>
<dbReference type="EMBL" id="AP014936">
    <property type="protein sequence ID" value="BAU46748.1"/>
    <property type="molecule type" value="Genomic_DNA"/>
</dbReference>
<dbReference type="InterPro" id="IPR023168">
    <property type="entry name" value="GatB_Yqey_C_2"/>
</dbReference>
<accession>A0A1B4UZZ9</accession>
<dbReference type="InterPro" id="IPR042184">
    <property type="entry name" value="YqeY/Aim41_N"/>
</dbReference>
<sequence length="148" mass="16473">MTLKDRIKDDLKQAMRDRDQPRIDALRMLAAAIQRREVDERITLDDAQTLSVIDKQIKQARESIEQYHKGGRADLVAKEQADLALWQAYLPQPLSDVEIDRLIADAVQATGAASVKDMGKIMAILKPKLQGRADMAQVGAKVRARLGG</sequence>
<dbReference type="PANTHER" id="PTHR28055">
    <property type="entry name" value="ALTERED INHERITANCE OF MITOCHONDRIA PROTEIN 41, MITOCHONDRIAL"/>
    <property type="match status" value="1"/>
</dbReference>
<dbReference type="Gene3D" id="1.10.1510.10">
    <property type="entry name" value="Uncharacterised protein YqeY/AIM41 PF09424, N-terminal domain"/>
    <property type="match status" value="1"/>
</dbReference>
<gene>
    <name evidence="1" type="ORF">SVA_0166</name>
</gene>
<reference evidence="1 2" key="1">
    <citation type="submission" date="2015-08" db="EMBL/GenBank/DDBJ databases">
        <title>Complete genome sequence of Sulfurifustis variabilis.</title>
        <authorList>
            <person name="Miura A."/>
            <person name="Kojima H."/>
            <person name="Fukui M."/>
        </authorList>
    </citation>
    <scope>NUCLEOTIDE SEQUENCE [LARGE SCALE GENOMIC DNA]</scope>
    <source>
        <strain evidence="2">skN76</strain>
    </source>
</reference>
<dbReference type="Gene3D" id="1.10.10.410">
    <property type="match status" value="1"/>
</dbReference>
<dbReference type="PANTHER" id="PTHR28055:SF1">
    <property type="entry name" value="ALTERED INHERITANCE OF MITOCHONDRIA PROTEIN 41, MITOCHONDRIAL"/>
    <property type="match status" value="1"/>
</dbReference>
<dbReference type="KEGG" id="sva:SVA_0166"/>
<dbReference type="Pfam" id="PF09424">
    <property type="entry name" value="YqeY"/>
    <property type="match status" value="1"/>
</dbReference>
<proteinExistence type="predicted"/>
<dbReference type="GO" id="GO:0016884">
    <property type="term" value="F:carbon-nitrogen ligase activity, with glutamine as amido-N-donor"/>
    <property type="evidence" value="ECO:0007669"/>
    <property type="project" value="InterPro"/>
</dbReference>
<dbReference type="OrthoDB" id="9788127at2"/>
<dbReference type="InterPro" id="IPR019004">
    <property type="entry name" value="YqeY/Aim41"/>
</dbReference>
<evidence type="ECO:0000313" key="2">
    <source>
        <dbReference type="Proteomes" id="UP000218899"/>
    </source>
</evidence>
<evidence type="ECO:0000313" key="1">
    <source>
        <dbReference type="EMBL" id="BAU46748.1"/>
    </source>
</evidence>
<protein>
    <submittedName>
        <fullName evidence="1">Aspartyl-tRNA amidotransferase subunit B</fullName>
    </submittedName>
</protein>
<dbReference type="SUPFAM" id="SSF89095">
    <property type="entry name" value="GatB/YqeY motif"/>
    <property type="match status" value="1"/>
</dbReference>
<dbReference type="GO" id="GO:0016740">
    <property type="term" value="F:transferase activity"/>
    <property type="evidence" value="ECO:0007669"/>
    <property type="project" value="UniProtKB-KW"/>
</dbReference>
<dbReference type="AlphaFoldDB" id="A0A1B4UZZ9"/>
<keyword evidence="2" id="KW-1185">Reference proteome</keyword>
<dbReference type="RefSeq" id="WP_096457421.1">
    <property type="nucleotide sequence ID" value="NZ_AP014936.1"/>
</dbReference>